<dbReference type="Pfam" id="PF01079">
    <property type="entry name" value="Hint"/>
    <property type="match status" value="1"/>
</dbReference>
<comment type="caution">
    <text evidence="5">The sequence shown here is derived from an EMBL/GenBank/DDBJ whole genome shotgun (WGS) entry which is preliminary data.</text>
</comment>
<dbReference type="Gene3D" id="2.170.16.10">
    <property type="entry name" value="Hedgehog/Intein (Hint) domain"/>
    <property type="match status" value="1"/>
</dbReference>
<protein>
    <submittedName>
        <fullName evidence="5">14765_t:CDS:1</fullName>
    </submittedName>
</protein>
<gene>
    <name evidence="5" type="ORF">FCALED_LOCUS1256</name>
</gene>
<dbReference type="CDD" id="cd00081">
    <property type="entry name" value="Hint"/>
    <property type="match status" value="1"/>
</dbReference>
<feature type="coiled-coil region" evidence="3">
    <location>
        <begin position="313"/>
        <end position="343"/>
    </location>
</feature>
<dbReference type="EMBL" id="CAJVPQ010000154">
    <property type="protein sequence ID" value="CAG8451431.1"/>
    <property type="molecule type" value="Genomic_DNA"/>
</dbReference>
<dbReference type="Gene3D" id="3.40.50.300">
    <property type="entry name" value="P-loop containing nucleotide triphosphate hydrolases"/>
    <property type="match status" value="1"/>
</dbReference>
<reference evidence="5" key="1">
    <citation type="submission" date="2021-06" db="EMBL/GenBank/DDBJ databases">
        <authorList>
            <person name="Kallberg Y."/>
            <person name="Tangrot J."/>
            <person name="Rosling A."/>
        </authorList>
    </citation>
    <scope>NUCLEOTIDE SEQUENCE</scope>
    <source>
        <strain evidence="5">UK204</strain>
    </source>
</reference>
<feature type="domain" description="AIG1-type G" evidence="4">
    <location>
        <begin position="47"/>
        <end position="253"/>
    </location>
</feature>
<dbReference type="Pfam" id="PF04548">
    <property type="entry name" value="AIG1"/>
    <property type="match status" value="1"/>
</dbReference>
<dbReference type="PROSITE" id="PS51720">
    <property type="entry name" value="G_AIG1"/>
    <property type="match status" value="1"/>
</dbReference>
<evidence type="ECO:0000313" key="5">
    <source>
        <dbReference type="EMBL" id="CAG8451431.1"/>
    </source>
</evidence>
<dbReference type="GO" id="GO:0005525">
    <property type="term" value="F:GTP binding"/>
    <property type="evidence" value="ECO:0007669"/>
    <property type="project" value="UniProtKB-KW"/>
</dbReference>
<feature type="coiled-coil region" evidence="3">
    <location>
        <begin position="246"/>
        <end position="283"/>
    </location>
</feature>
<keyword evidence="3" id="KW-0175">Coiled coil</keyword>
<organism evidence="5 6">
    <name type="scientific">Funneliformis caledonium</name>
    <dbReference type="NCBI Taxonomy" id="1117310"/>
    <lineage>
        <taxon>Eukaryota</taxon>
        <taxon>Fungi</taxon>
        <taxon>Fungi incertae sedis</taxon>
        <taxon>Mucoromycota</taxon>
        <taxon>Glomeromycotina</taxon>
        <taxon>Glomeromycetes</taxon>
        <taxon>Glomerales</taxon>
        <taxon>Glomeraceae</taxon>
        <taxon>Funneliformis</taxon>
    </lineage>
</organism>
<dbReference type="SUPFAM" id="SSF52540">
    <property type="entry name" value="P-loop containing nucleoside triphosphate hydrolases"/>
    <property type="match status" value="1"/>
</dbReference>
<dbReference type="InterPro" id="IPR027417">
    <property type="entry name" value="P-loop_NTPase"/>
</dbReference>
<proteinExistence type="predicted"/>
<accession>A0A9N8VDA4</accession>
<dbReference type="InterPro" id="IPR006703">
    <property type="entry name" value="G_AIG1"/>
</dbReference>
<dbReference type="AlphaFoldDB" id="A0A9N8VDA4"/>
<sequence length="542" mass="62961">MKEDYNKSISCSITLPSDKESSLSLDINEEKLSQLDINEENLPPLEINAPVILLVGKTGAGKSTLGNHLLRISEDENCAFKVSEDFDSTTNKSSSAVYQIKDKTYNIIDTPGIFDTKKPNEEIMEEIARTVQRCAYGIKAILFVFEAKRFTDEQKNVIDGISTFFGEQAFLYMISVFSNCNKKNTNDPKNFEKSWNDKVRMFVNRMGNRWAISPNPDIFPPGTQMHETCLEKLENTIYDLNGIYTNELLEKTRKEQEELVRIAREEQEKRQREYDEIKRTEGRARAEAEYLKRKAEDDERARIANDKQIEKLKDSIYEKISDLEKSISDLRRENEELQKKLNQGGCFWLETRVKLESGRIVRMSELQVGDRVLSNIRNDIEEFSNVYLIAHIGKLDREEKFTKISFTKPDGYKSHLRLTTTHYVFNENLSIMFAKDLLPGKTKILVSDDNNKLVPVIVDDITNEWHDEYISFYTRAGSVIAEGVFCSCYDDCPPSQWLMDLVFLPVRWWTLFKPSTHREKCLHPYVQLLETAYFSFINLFVQ</sequence>
<keyword evidence="2" id="KW-0342">GTP-binding</keyword>
<dbReference type="OrthoDB" id="8954335at2759"/>
<dbReference type="InterPro" id="IPR001767">
    <property type="entry name" value="Hedgehog_Hint"/>
</dbReference>
<name>A0A9N8VDA4_9GLOM</name>
<evidence type="ECO:0000313" key="6">
    <source>
        <dbReference type="Proteomes" id="UP000789570"/>
    </source>
</evidence>
<evidence type="ECO:0000256" key="2">
    <source>
        <dbReference type="ARBA" id="ARBA00023134"/>
    </source>
</evidence>
<dbReference type="Proteomes" id="UP000789570">
    <property type="component" value="Unassembled WGS sequence"/>
</dbReference>
<evidence type="ECO:0000256" key="1">
    <source>
        <dbReference type="ARBA" id="ARBA00022741"/>
    </source>
</evidence>
<evidence type="ECO:0000256" key="3">
    <source>
        <dbReference type="SAM" id="Coils"/>
    </source>
</evidence>
<dbReference type="PANTHER" id="PTHR10903:SF184">
    <property type="entry name" value="GTP-BINDING PROTEIN A"/>
    <property type="match status" value="1"/>
</dbReference>
<evidence type="ECO:0000259" key="4">
    <source>
        <dbReference type="PROSITE" id="PS51720"/>
    </source>
</evidence>
<dbReference type="InterPro" id="IPR036844">
    <property type="entry name" value="Hint_dom_sf"/>
</dbReference>
<dbReference type="InterPro" id="IPR045058">
    <property type="entry name" value="GIMA/IAN/Toc"/>
</dbReference>
<dbReference type="PANTHER" id="PTHR10903">
    <property type="entry name" value="GTPASE, IMAP FAMILY MEMBER-RELATED"/>
    <property type="match status" value="1"/>
</dbReference>
<keyword evidence="6" id="KW-1185">Reference proteome</keyword>
<dbReference type="SUPFAM" id="SSF51294">
    <property type="entry name" value="Hedgehog/intein (Hint) domain"/>
    <property type="match status" value="1"/>
</dbReference>
<keyword evidence="1" id="KW-0547">Nucleotide-binding</keyword>
<dbReference type="GO" id="GO:0016540">
    <property type="term" value="P:protein autoprocessing"/>
    <property type="evidence" value="ECO:0007669"/>
    <property type="project" value="InterPro"/>
</dbReference>